<dbReference type="GO" id="GO:0000139">
    <property type="term" value="C:Golgi membrane"/>
    <property type="evidence" value="ECO:0007669"/>
    <property type="project" value="UniProtKB-SubCell"/>
</dbReference>
<feature type="domain" description="EF-hand" evidence="24">
    <location>
        <begin position="930"/>
        <end position="965"/>
    </location>
</feature>
<dbReference type="PANTHER" id="PTHR24045:SF0">
    <property type="entry name" value="N-ACETYLGLUCOSAMINE-1-PHOSPHOTRANSFERASE SUBUNITS ALPHA_BETA"/>
    <property type="match status" value="1"/>
</dbReference>
<dbReference type="AlphaFoldDB" id="A0A671KDU0"/>
<comment type="similarity">
    <text evidence="3">Belongs to the stealth family.</text>
</comment>
<keyword evidence="14" id="KW-0325">Glycoprotein</keyword>
<keyword evidence="7" id="KW-0677">Repeat</keyword>
<evidence type="ECO:0000259" key="24">
    <source>
        <dbReference type="PROSITE" id="PS50222"/>
    </source>
</evidence>
<feature type="domain" description="LNR" evidence="25">
    <location>
        <begin position="420"/>
        <end position="455"/>
    </location>
</feature>
<dbReference type="Pfam" id="PF18440">
    <property type="entry name" value="GlcNAc-1_reg"/>
    <property type="match status" value="1"/>
</dbReference>
<dbReference type="PROSITE" id="PS00018">
    <property type="entry name" value="EF_HAND_1"/>
    <property type="match status" value="1"/>
</dbReference>
<dbReference type="Pfam" id="PF17101">
    <property type="entry name" value="Stealth_CR1"/>
    <property type="match status" value="1"/>
</dbReference>
<dbReference type="InterPro" id="IPR021520">
    <property type="entry name" value="Stealth_CR2"/>
</dbReference>
<evidence type="ECO:0000256" key="19">
    <source>
        <dbReference type="ARBA" id="ARBA00078196"/>
    </source>
</evidence>
<keyword evidence="8" id="KW-0106">Calcium</keyword>
<keyword evidence="10 23" id="KW-1133">Transmembrane helix</keyword>
<dbReference type="InterPro" id="IPR018247">
    <property type="entry name" value="EF_Hand_1_Ca_BS"/>
</dbReference>
<dbReference type="Pfam" id="PF17102">
    <property type="entry name" value="Stealth_CR3"/>
    <property type="match status" value="1"/>
</dbReference>
<comment type="function">
    <text evidence="16">Catalyzes the formation of mannose 6-phosphate (M6P) markers on high mannose type oligosaccharides in the Golgi apparatus. M6P residues are required to bind to the M6P receptors (MPR), which mediate the vesicular transport of lysosomal enzymes to the endosomal/prelysosomal compartment.</text>
</comment>
<proteinExistence type="inferred from homology"/>
<evidence type="ECO:0000256" key="1">
    <source>
        <dbReference type="ARBA" id="ARBA00004323"/>
    </source>
</evidence>
<evidence type="ECO:0000259" key="25">
    <source>
        <dbReference type="PROSITE" id="PS50258"/>
    </source>
</evidence>
<keyword evidence="13" id="KW-1015">Disulfide bond</keyword>
<evidence type="ECO:0000256" key="23">
    <source>
        <dbReference type="SAM" id="Phobius"/>
    </source>
</evidence>
<evidence type="ECO:0000256" key="8">
    <source>
        <dbReference type="ARBA" id="ARBA00022837"/>
    </source>
</evidence>
<evidence type="ECO:0000256" key="20">
    <source>
        <dbReference type="ARBA" id="ARBA00079995"/>
    </source>
</evidence>
<dbReference type="Ensembl" id="ENSSANT00000004977.1">
    <property type="protein sequence ID" value="ENSSANP00000004629.1"/>
    <property type="gene ID" value="ENSSANG00000002264.1"/>
</dbReference>
<dbReference type="GO" id="GO:0005509">
    <property type="term" value="F:calcium ion binding"/>
    <property type="evidence" value="ECO:0007669"/>
    <property type="project" value="InterPro"/>
</dbReference>
<feature type="transmembrane region" description="Helical" evidence="23">
    <location>
        <begin position="23"/>
        <end position="43"/>
    </location>
</feature>
<dbReference type="GO" id="GO:0016256">
    <property type="term" value="P:N-glycan processing to lysosome"/>
    <property type="evidence" value="ECO:0007669"/>
    <property type="project" value="TreeGrafter"/>
</dbReference>
<dbReference type="PROSITE" id="PS50222">
    <property type="entry name" value="EF_HAND_2"/>
    <property type="match status" value="1"/>
</dbReference>
<dbReference type="PROSITE" id="PS51912">
    <property type="entry name" value="DMAP1_BIND"/>
    <property type="match status" value="1"/>
</dbReference>
<dbReference type="FunFam" id="3.30.300.320:FF:000002">
    <property type="entry name" value="N-acetylglucosamine-1-phosphotransferase subunits alpha/beta isoform X1"/>
    <property type="match status" value="1"/>
</dbReference>
<evidence type="ECO:0000256" key="14">
    <source>
        <dbReference type="ARBA" id="ARBA00023180"/>
    </source>
</evidence>
<dbReference type="Pfam" id="PF17103">
    <property type="entry name" value="Stealth_CR4"/>
    <property type="match status" value="1"/>
</dbReference>
<keyword evidence="4" id="KW-0808">Transferase</keyword>
<feature type="region of interest" description="Disordered" evidence="22">
    <location>
        <begin position="731"/>
        <end position="758"/>
    </location>
</feature>
<dbReference type="SMART" id="SM01137">
    <property type="entry name" value="DMAP_binding"/>
    <property type="match status" value="1"/>
</dbReference>
<evidence type="ECO:0000256" key="21">
    <source>
        <dbReference type="ARBA" id="ARBA00082117"/>
    </source>
</evidence>
<evidence type="ECO:0000256" key="18">
    <source>
        <dbReference type="ARBA" id="ARBA00070893"/>
    </source>
</evidence>
<evidence type="ECO:0000256" key="5">
    <source>
        <dbReference type="ARBA" id="ARBA00022692"/>
    </source>
</evidence>
<evidence type="ECO:0000256" key="6">
    <source>
        <dbReference type="ARBA" id="ARBA00022723"/>
    </source>
</evidence>
<keyword evidence="6" id="KW-0479">Metal-binding</keyword>
<evidence type="ECO:0000256" key="15">
    <source>
        <dbReference type="ARBA" id="ARBA00050775"/>
    </source>
</evidence>
<dbReference type="Proteomes" id="UP000472260">
    <property type="component" value="Unassembled WGS sequence"/>
</dbReference>
<evidence type="ECO:0000256" key="4">
    <source>
        <dbReference type="ARBA" id="ARBA00022679"/>
    </source>
</evidence>
<dbReference type="CDD" id="cd21600">
    <property type="entry name" value="RRM2_GNPTAB"/>
    <property type="match status" value="1"/>
</dbReference>
<evidence type="ECO:0000256" key="3">
    <source>
        <dbReference type="ARBA" id="ARBA00007583"/>
    </source>
</evidence>
<evidence type="ECO:0000313" key="28">
    <source>
        <dbReference type="Proteomes" id="UP000472260"/>
    </source>
</evidence>
<dbReference type="InterPro" id="IPR031356">
    <property type="entry name" value="Stealth_CR4"/>
</dbReference>
<feature type="transmembrane region" description="Helical" evidence="23">
    <location>
        <begin position="967"/>
        <end position="987"/>
    </location>
</feature>
<evidence type="ECO:0000256" key="17">
    <source>
        <dbReference type="ARBA" id="ARBA00066709"/>
    </source>
</evidence>
<keyword evidence="28" id="KW-1185">Reference proteome</keyword>
<accession>A0A671KDU0</accession>
<keyword evidence="12 23" id="KW-0472">Membrane</keyword>
<evidence type="ECO:0000256" key="13">
    <source>
        <dbReference type="ARBA" id="ARBA00023157"/>
    </source>
</evidence>
<feature type="transmembrane region" description="Helical" evidence="23">
    <location>
        <begin position="1086"/>
        <end position="1105"/>
    </location>
</feature>
<dbReference type="InterPro" id="IPR047141">
    <property type="entry name" value="Stealth"/>
</dbReference>
<comment type="catalytic activity">
    <reaction evidence="15">
        <text>N(4)-[alpha-D-mannosyl-(1-&gt;2)-alpha-D-mannosyl-(glycan)]-L-asparaginyl-[protein] + UDP-N-acetyl-alpha-D-glucosamine = N(4)-[6-(N-acetyl-alpha-D-glucosaminyl-1-phospho)-alpha-D-mannosyl-(1-&gt;2)-alpha-D-mannosyl-(glycan)]-L-asparaginyl-[protein] + UMP + H(+)</text>
        <dbReference type="Rhea" id="RHEA:13581"/>
        <dbReference type="Rhea" id="RHEA-COMP:14507"/>
        <dbReference type="Rhea" id="RHEA-COMP:14508"/>
        <dbReference type="ChEBI" id="CHEBI:15378"/>
        <dbReference type="ChEBI" id="CHEBI:57705"/>
        <dbReference type="ChEBI" id="CHEBI:57865"/>
        <dbReference type="ChEBI" id="CHEBI:140357"/>
        <dbReference type="ChEBI" id="CHEBI:140369"/>
        <dbReference type="EC" id="2.7.8.17"/>
    </reaction>
</comment>
<dbReference type="InterPro" id="IPR000800">
    <property type="entry name" value="Notch_dom"/>
</dbReference>
<dbReference type="InterPro" id="IPR002048">
    <property type="entry name" value="EF_hand_dom"/>
</dbReference>
<evidence type="ECO:0000256" key="7">
    <source>
        <dbReference type="ARBA" id="ARBA00022737"/>
    </source>
</evidence>
<organism evidence="27 28">
    <name type="scientific">Sinocyclocheilus anshuiensis</name>
    <dbReference type="NCBI Taxonomy" id="1608454"/>
    <lineage>
        <taxon>Eukaryota</taxon>
        <taxon>Metazoa</taxon>
        <taxon>Chordata</taxon>
        <taxon>Craniata</taxon>
        <taxon>Vertebrata</taxon>
        <taxon>Euteleostomi</taxon>
        <taxon>Actinopterygii</taxon>
        <taxon>Neopterygii</taxon>
        <taxon>Teleostei</taxon>
        <taxon>Ostariophysi</taxon>
        <taxon>Cypriniformes</taxon>
        <taxon>Cyprinidae</taxon>
        <taxon>Cyprininae</taxon>
        <taxon>Sinocyclocheilus</taxon>
    </lineage>
</organism>
<evidence type="ECO:0000259" key="26">
    <source>
        <dbReference type="PROSITE" id="PS51912"/>
    </source>
</evidence>
<evidence type="ECO:0000256" key="10">
    <source>
        <dbReference type="ARBA" id="ARBA00022989"/>
    </source>
</evidence>
<keyword evidence="11" id="KW-0333">Golgi apparatus</keyword>
<feature type="domain" description="DMAP1-binding" evidence="26">
    <location>
        <begin position="679"/>
        <end position="778"/>
    </location>
</feature>
<dbReference type="InterPro" id="IPR031357">
    <property type="entry name" value="Stealth_CR3"/>
</dbReference>
<dbReference type="Pfam" id="PF11380">
    <property type="entry name" value="Stealth_CR2"/>
    <property type="match status" value="1"/>
</dbReference>
<keyword evidence="5 23" id="KW-0812">Transmembrane</keyword>
<dbReference type="GO" id="GO:0046835">
    <property type="term" value="P:carbohydrate phosphorylation"/>
    <property type="evidence" value="ECO:0007669"/>
    <property type="project" value="TreeGrafter"/>
</dbReference>
<protein>
    <recommendedName>
        <fullName evidence="18">N-acetylglucosamine-1-phosphotransferase subunits alpha/beta</fullName>
        <ecNumber evidence="17">2.7.8.17</ecNumber>
    </recommendedName>
    <alternativeName>
        <fullName evidence="21">GlcNAc-1-phosphotransferase subunits alpha/beta</fullName>
    </alternativeName>
    <alternativeName>
        <fullName evidence="20">Stealth protein GNPTAB</fullName>
    </alternativeName>
    <alternativeName>
        <fullName evidence="19">UDP-N-acetylglucosamine-1-phosphotransferase subunits alpha/beta</fullName>
    </alternativeName>
</protein>
<evidence type="ECO:0000256" key="12">
    <source>
        <dbReference type="ARBA" id="ARBA00023136"/>
    </source>
</evidence>
<evidence type="ECO:0000256" key="11">
    <source>
        <dbReference type="ARBA" id="ARBA00023034"/>
    </source>
</evidence>
<reference evidence="27" key="2">
    <citation type="submission" date="2025-09" db="UniProtKB">
        <authorList>
            <consortium name="Ensembl"/>
        </authorList>
    </citation>
    <scope>IDENTIFICATION</scope>
</reference>
<evidence type="ECO:0000256" key="16">
    <source>
        <dbReference type="ARBA" id="ARBA00057240"/>
    </source>
</evidence>
<gene>
    <name evidence="27" type="primary">LOC107695880</name>
</gene>
<evidence type="ECO:0000313" key="27">
    <source>
        <dbReference type="Ensembl" id="ENSSANP00000004629.1"/>
    </source>
</evidence>
<dbReference type="EC" id="2.7.8.17" evidence="17"/>
<reference evidence="27" key="1">
    <citation type="submission" date="2025-08" db="UniProtKB">
        <authorList>
            <consortium name="Ensembl"/>
        </authorList>
    </citation>
    <scope>IDENTIFICATION</scope>
</reference>
<dbReference type="InterPro" id="IPR010506">
    <property type="entry name" value="DMAP1-bd"/>
</dbReference>
<evidence type="ECO:0000256" key="2">
    <source>
        <dbReference type="ARBA" id="ARBA00004614"/>
    </source>
</evidence>
<feature type="compositionally biased region" description="Basic and acidic residues" evidence="22">
    <location>
        <begin position="731"/>
        <end position="749"/>
    </location>
</feature>
<dbReference type="GO" id="GO:0003976">
    <property type="term" value="F:UDP-N-acetylglucosamine-lysosomal-enzyme N-acetylglucosaminephosphotransferase activity"/>
    <property type="evidence" value="ECO:0007669"/>
    <property type="project" value="UniProtKB-EC"/>
</dbReference>
<sequence length="1130" mass="128694">MLIINSVLKLLQRQTYTCLSHRYGLYLCFGGLVLMIVSAFQFGEVVVEWSRDQYHVLFDSYRDNVAGKSFQTRLCLPMPIDVVYTWVNGTDTDLLKDLRAVRQQLEDEQKALRYPNQSFNSVCVPCDRPECLLSHCIMGPVLVLDPSLPANITLKELPTLSVAFSTAKQILQVSKPLHPSSSVFFCFKQILVKLMESKRAPGLVRMQTLAYLSGFPASLKETEQLRVKLPAVVTSKIKQLQLYSEASIALLHLNTVQDFTDLTQQAKKNLTLEGKELTVSPAYLFWDLSAISQSKQDEDVSASRFEDNEELRYSLRSIEKHAPWVRHIFIITNGQIPSWLNLDNPRVSVVTHQDIFQNQTHLPTFSSPAIETHIHRIPGLSQKFIYLNDDVMFGKDVWPDDFYSHSKGQKVYLTWPVPNCAEGCPGSWIKDGYCDKACNNSACDWDGGDCQGTAGSSRFGGVGGAVIGGGQPWQFGGGLGGLGGVSFCNQGCANSWLADKFCDQACNVLACGFDVGDCGQDNFNQLHCVVLRRNQTLYTLPQGELQPYFSFSGLANRVSEAQVADNPALRHTSVANKWKTIHLLLLPGHNATQIHYNITFQSANNHDFTMTFSVAVDTRELPKSNVSDPVQEKDEEPKLTVVTPEPVVMFEKVPKEKQGPRVREKAHGGVEIVQVPALNESLLPEEVKLELQKLNEKLILGDITIKGFNLTKAVLLGPYKDKAKLLLNNKDSEKQDQDIQAKHSNEDQKPPVISQHQDERAQSRLFGIEKPLASKLLSTLMGNLSKERDSENEAHLRGRPVGRKLQYYTSSLDRGFLPWEKRKFFQDLLEEEERLQSELQYATDGSATGRRLRDTFADSLRYVNRLLNAQFGFTSRKVPAHMPHMIDRLIMQELQDTFPQEFDKTSSHCVRHSEDMQFAFSYFYFLMSAVQQLNISEVFDEIDTDHSGVLSDREIRTLATRVHELPLTYLMVLLIKSLLVMQALVLFRFEIMGEEEIAFKMIRTNVSHVVGQLDDIRKNPRKFICLNDNIDHSHKDANTVKAVLRDFYESMFPLPSQFELPREYRNRFLHVTELQEWRIYRDKLKFWTHCVLVTLVVFTVISFFAEQLIILKRWLFLRRRVSKDATPERV</sequence>
<dbReference type="SUPFAM" id="SSF90193">
    <property type="entry name" value="Notch domain"/>
    <property type="match status" value="1"/>
</dbReference>
<comment type="subcellular location">
    <subcellularLocation>
        <location evidence="2">Golgi apparatus membrane</location>
        <topology evidence="2">Single-pass type I membrane protein</topology>
    </subcellularLocation>
    <subcellularLocation>
        <location evidence="1">Golgi apparatus membrane</location>
        <topology evidence="1">Single-pass type II membrane protein</topology>
    </subcellularLocation>
</comment>
<dbReference type="PROSITE" id="PS50258">
    <property type="entry name" value="LNR"/>
    <property type="match status" value="1"/>
</dbReference>
<dbReference type="InterPro" id="IPR041536">
    <property type="entry name" value="GNPTAB_reg"/>
</dbReference>
<dbReference type="InterPro" id="IPR035993">
    <property type="entry name" value="Notch-like_dom_sf"/>
</dbReference>
<dbReference type="Gene3D" id="3.30.300.320">
    <property type="match status" value="1"/>
</dbReference>
<evidence type="ECO:0000256" key="9">
    <source>
        <dbReference type="ARBA" id="ARBA00022968"/>
    </source>
</evidence>
<dbReference type="SMART" id="SM00004">
    <property type="entry name" value="NL"/>
    <property type="match status" value="2"/>
</dbReference>
<evidence type="ECO:0000256" key="22">
    <source>
        <dbReference type="SAM" id="MobiDB-lite"/>
    </source>
</evidence>
<dbReference type="InterPro" id="IPR031358">
    <property type="entry name" value="Stealth_CR1"/>
</dbReference>
<dbReference type="Pfam" id="PF00066">
    <property type="entry name" value="Notch"/>
    <property type="match status" value="2"/>
</dbReference>
<keyword evidence="9" id="KW-0735">Signal-anchor</keyword>
<dbReference type="PANTHER" id="PTHR24045">
    <property type="match status" value="1"/>
</dbReference>
<name>A0A671KDU0_9TELE</name>